<proteinExistence type="predicted"/>
<gene>
    <name evidence="1" type="ORF">METZ01_LOCUS438509</name>
</gene>
<evidence type="ECO:0000313" key="1">
    <source>
        <dbReference type="EMBL" id="SVD85655.1"/>
    </source>
</evidence>
<protein>
    <recommendedName>
        <fullName evidence="2">SsuA/THI5-like domain-containing protein</fullName>
    </recommendedName>
</protein>
<sequence>VFSSRTRTKFVAVAAAAIMCVSGAEAKDFYKMSTISLPTPFAINTTFAKIVQKYNKDIEIQVNATGAAPRHALDAANGKTDLFFGAPSLMWLMNKGVA</sequence>
<feature type="non-terminal residue" evidence="1">
    <location>
        <position position="98"/>
    </location>
</feature>
<reference evidence="1" key="1">
    <citation type="submission" date="2018-05" db="EMBL/GenBank/DDBJ databases">
        <authorList>
            <person name="Lanie J.A."/>
            <person name="Ng W.-L."/>
            <person name="Kazmierczak K.M."/>
            <person name="Andrzejewski T.M."/>
            <person name="Davidsen T.M."/>
            <person name="Wayne K.J."/>
            <person name="Tettelin H."/>
            <person name="Glass J.I."/>
            <person name="Rusch D."/>
            <person name="Podicherti R."/>
            <person name="Tsui H.-C.T."/>
            <person name="Winkler M.E."/>
        </authorList>
    </citation>
    <scope>NUCLEOTIDE SEQUENCE</scope>
</reference>
<accession>A0A382YS06</accession>
<name>A0A382YS06_9ZZZZ</name>
<dbReference type="AlphaFoldDB" id="A0A382YS06"/>
<evidence type="ECO:0008006" key="2">
    <source>
        <dbReference type="Google" id="ProtNLM"/>
    </source>
</evidence>
<feature type="non-terminal residue" evidence="1">
    <location>
        <position position="1"/>
    </location>
</feature>
<dbReference type="EMBL" id="UINC01177820">
    <property type="protein sequence ID" value="SVD85655.1"/>
    <property type="molecule type" value="Genomic_DNA"/>
</dbReference>
<organism evidence="1">
    <name type="scientific">marine metagenome</name>
    <dbReference type="NCBI Taxonomy" id="408172"/>
    <lineage>
        <taxon>unclassified sequences</taxon>
        <taxon>metagenomes</taxon>
        <taxon>ecological metagenomes</taxon>
    </lineage>
</organism>